<gene>
    <name evidence="2" type="ORF">BofuT4P8000009001</name>
</gene>
<protein>
    <recommendedName>
        <fullName evidence="4">Apple domain-containing protein</fullName>
    </recommendedName>
</protein>
<dbReference type="HOGENOM" id="CLU_1199634_0_0_1"/>
<reference evidence="3" key="1">
    <citation type="journal article" date="2011" name="PLoS Genet.">
        <title>Genomic analysis of the necrotrophic fungal pathogens Sclerotinia sclerotiorum and Botrytis cinerea.</title>
        <authorList>
            <person name="Amselem J."/>
            <person name="Cuomo C.A."/>
            <person name="van Kan J.A."/>
            <person name="Viaud M."/>
            <person name="Benito E.P."/>
            <person name="Couloux A."/>
            <person name="Coutinho P.M."/>
            <person name="de Vries R.P."/>
            <person name="Dyer P.S."/>
            <person name="Fillinger S."/>
            <person name="Fournier E."/>
            <person name="Gout L."/>
            <person name="Hahn M."/>
            <person name="Kohn L."/>
            <person name="Lapalu N."/>
            <person name="Plummer K.M."/>
            <person name="Pradier J.M."/>
            <person name="Quevillon E."/>
            <person name="Sharon A."/>
            <person name="Simon A."/>
            <person name="ten Have A."/>
            <person name="Tudzynski B."/>
            <person name="Tudzynski P."/>
            <person name="Wincker P."/>
            <person name="Andrew M."/>
            <person name="Anthouard V."/>
            <person name="Beever R.E."/>
            <person name="Beffa R."/>
            <person name="Benoit I."/>
            <person name="Bouzid O."/>
            <person name="Brault B."/>
            <person name="Chen Z."/>
            <person name="Choquer M."/>
            <person name="Collemare J."/>
            <person name="Cotton P."/>
            <person name="Danchin E.G."/>
            <person name="Da Silva C."/>
            <person name="Gautier A."/>
            <person name="Giraud C."/>
            <person name="Giraud T."/>
            <person name="Gonzalez C."/>
            <person name="Grossetete S."/>
            <person name="Guldener U."/>
            <person name="Henrissat B."/>
            <person name="Howlett B.J."/>
            <person name="Kodira C."/>
            <person name="Kretschmer M."/>
            <person name="Lappartient A."/>
            <person name="Leroch M."/>
            <person name="Levis C."/>
            <person name="Mauceli E."/>
            <person name="Neuveglise C."/>
            <person name="Oeser B."/>
            <person name="Pearson M."/>
            <person name="Poulain J."/>
            <person name="Poussereau N."/>
            <person name="Quesneville H."/>
            <person name="Rascle C."/>
            <person name="Schumacher J."/>
            <person name="Segurens B."/>
            <person name="Sexton A."/>
            <person name="Silva E."/>
            <person name="Sirven C."/>
            <person name="Soanes D.M."/>
            <person name="Talbot N.J."/>
            <person name="Templeton M."/>
            <person name="Yandava C."/>
            <person name="Yarden O."/>
            <person name="Zeng Q."/>
            <person name="Rollins J.A."/>
            <person name="Lebrun M.H."/>
            <person name="Dickman M."/>
        </authorList>
    </citation>
    <scope>NUCLEOTIDE SEQUENCE [LARGE SCALE GENOMIC DNA]</scope>
    <source>
        <strain evidence="3">T4</strain>
    </source>
</reference>
<keyword evidence="1" id="KW-0732">Signal</keyword>
<dbReference type="AlphaFoldDB" id="R7R395"/>
<feature type="signal peptide" evidence="1">
    <location>
        <begin position="1"/>
        <end position="20"/>
    </location>
</feature>
<proteinExistence type="predicted"/>
<evidence type="ECO:0000313" key="2">
    <source>
        <dbReference type="EMBL" id="CDF43995.1"/>
    </source>
</evidence>
<dbReference type="OrthoDB" id="5176367at2759"/>
<dbReference type="EMBL" id="FQ790346">
    <property type="protein sequence ID" value="CDF43995.1"/>
    <property type="molecule type" value="Genomic_DNA"/>
</dbReference>
<dbReference type="InParanoid" id="R7R395"/>
<name>R7R395_BOTF4</name>
<accession>R7R395</accession>
<organism evidence="2 3">
    <name type="scientific">Botryotinia fuckeliana (strain T4)</name>
    <name type="common">Noble rot fungus</name>
    <name type="synonym">Botrytis cinerea</name>
    <dbReference type="NCBI Taxonomy" id="999810"/>
    <lineage>
        <taxon>Eukaryota</taxon>
        <taxon>Fungi</taxon>
        <taxon>Dikarya</taxon>
        <taxon>Ascomycota</taxon>
        <taxon>Pezizomycotina</taxon>
        <taxon>Leotiomycetes</taxon>
        <taxon>Helotiales</taxon>
        <taxon>Sclerotiniaceae</taxon>
        <taxon>Botrytis</taxon>
    </lineage>
</organism>
<evidence type="ECO:0000256" key="1">
    <source>
        <dbReference type="SAM" id="SignalP"/>
    </source>
</evidence>
<dbReference type="Proteomes" id="UP000008177">
    <property type="component" value="Unplaced contigs"/>
</dbReference>
<feature type="chain" id="PRO_5004443980" description="Apple domain-containing protein" evidence="1">
    <location>
        <begin position="21"/>
        <end position="231"/>
    </location>
</feature>
<evidence type="ECO:0008006" key="4">
    <source>
        <dbReference type="Google" id="ProtNLM"/>
    </source>
</evidence>
<evidence type="ECO:0000313" key="3">
    <source>
        <dbReference type="Proteomes" id="UP000008177"/>
    </source>
</evidence>
<sequence length="231" mass="25134">MKPFKLSILSVFTIASFVAAQLETPEDFCKRTAGPNYVPKNDANGVFQGECETAAISNMHKLRPALQLAACHQTRSNLLVESKAVAHQVKISNGMASMSPSCVTPPPPPPAISCPASNQQVVNRNGQNFRIYCQRSVMVYTHPWLTTTSHGIYRAVQGPELMTNDFETCLQFCAANGKSNGANFWPAQGLCSVVDTPPGNFFKVGSRYDVPPPPYNGPQIISMVAIPKRAY</sequence>